<accession>M2R0B2</accession>
<keyword evidence="2" id="KW-1185">Reference proteome</keyword>
<dbReference type="AlphaFoldDB" id="M2R0B2"/>
<dbReference type="HOGENOM" id="CLU_1586269_0_0_1"/>
<protein>
    <submittedName>
        <fullName evidence="1">Uncharacterized protein</fullName>
    </submittedName>
</protein>
<name>M2R0B2_CERS8</name>
<sequence>MLARAQRAQTTRVVRGCVEIPRVGADDALDVPRLVRWHSCTLTWRPAGPPCFTMWARRGTPATAPASVWRSRLRRQAVWLGNARAAQSSEQKRVHAHELAHTRRRRAALSSSICRSRRAPCIAHVAGPHAASPGSMLAVAPDWGNDALGTAQTCPLGTLEDAGSPIAC</sequence>
<dbReference type="EMBL" id="KB445816">
    <property type="protein sequence ID" value="EMD31692.1"/>
    <property type="molecule type" value="Genomic_DNA"/>
</dbReference>
<gene>
    <name evidence="1" type="ORF">CERSUDRAFT_100160</name>
</gene>
<reference evidence="1 2" key="1">
    <citation type="journal article" date="2012" name="Proc. Natl. Acad. Sci. U.S.A.">
        <title>Comparative genomics of Ceriporiopsis subvermispora and Phanerochaete chrysosporium provide insight into selective ligninolysis.</title>
        <authorList>
            <person name="Fernandez-Fueyo E."/>
            <person name="Ruiz-Duenas F.J."/>
            <person name="Ferreira P."/>
            <person name="Floudas D."/>
            <person name="Hibbett D.S."/>
            <person name="Canessa P."/>
            <person name="Larrondo L.F."/>
            <person name="James T.Y."/>
            <person name="Seelenfreund D."/>
            <person name="Lobos S."/>
            <person name="Polanco R."/>
            <person name="Tello M."/>
            <person name="Honda Y."/>
            <person name="Watanabe T."/>
            <person name="Watanabe T."/>
            <person name="Ryu J.S."/>
            <person name="Kubicek C.P."/>
            <person name="Schmoll M."/>
            <person name="Gaskell J."/>
            <person name="Hammel K.E."/>
            <person name="St John F.J."/>
            <person name="Vanden Wymelenberg A."/>
            <person name="Sabat G."/>
            <person name="Splinter BonDurant S."/>
            <person name="Syed K."/>
            <person name="Yadav J.S."/>
            <person name="Doddapaneni H."/>
            <person name="Subramanian V."/>
            <person name="Lavin J.L."/>
            <person name="Oguiza J.A."/>
            <person name="Perez G."/>
            <person name="Pisabarro A.G."/>
            <person name="Ramirez L."/>
            <person name="Santoyo F."/>
            <person name="Master E."/>
            <person name="Coutinho P.M."/>
            <person name="Henrissat B."/>
            <person name="Lombard V."/>
            <person name="Magnuson J.K."/>
            <person name="Kuees U."/>
            <person name="Hori C."/>
            <person name="Igarashi K."/>
            <person name="Samejima M."/>
            <person name="Held B.W."/>
            <person name="Barry K.W."/>
            <person name="LaButti K.M."/>
            <person name="Lapidus A."/>
            <person name="Lindquist E.A."/>
            <person name="Lucas S.M."/>
            <person name="Riley R."/>
            <person name="Salamov A.A."/>
            <person name="Hoffmeister D."/>
            <person name="Schwenk D."/>
            <person name="Hadar Y."/>
            <person name="Yarden O."/>
            <person name="de Vries R.P."/>
            <person name="Wiebenga A."/>
            <person name="Stenlid J."/>
            <person name="Eastwood D."/>
            <person name="Grigoriev I.V."/>
            <person name="Berka R.M."/>
            <person name="Blanchette R.A."/>
            <person name="Kersten P."/>
            <person name="Martinez A.T."/>
            <person name="Vicuna R."/>
            <person name="Cullen D."/>
        </authorList>
    </citation>
    <scope>NUCLEOTIDE SEQUENCE [LARGE SCALE GENOMIC DNA]</scope>
    <source>
        <strain evidence="1 2">B</strain>
    </source>
</reference>
<evidence type="ECO:0000313" key="2">
    <source>
        <dbReference type="Proteomes" id="UP000016930"/>
    </source>
</evidence>
<evidence type="ECO:0000313" key="1">
    <source>
        <dbReference type="EMBL" id="EMD31692.1"/>
    </source>
</evidence>
<proteinExistence type="predicted"/>
<dbReference type="Proteomes" id="UP000016930">
    <property type="component" value="Unassembled WGS sequence"/>
</dbReference>
<organism evidence="1 2">
    <name type="scientific">Ceriporiopsis subvermispora (strain B)</name>
    <name type="common">White-rot fungus</name>
    <name type="synonym">Gelatoporia subvermispora</name>
    <dbReference type="NCBI Taxonomy" id="914234"/>
    <lineage>
        <taxon>Eukaryota</taxon>
        <taxon>Fungi</taxon>
        <taxon>Dikarya</taxon>
        <taxon>Basidiomycota</taxon>
        <taxon>Agaricomycotina</taxon>
        <taxon>Agaricomycetes</taxon>
        <taxon>Polyporales</taxon>
        <taxon>Gelatoporiaceae</taxon>
        <taxon>Gelatoporia</taxon>
    </lineage>
</organism>